<dbReference type="RefSeq" id="WP_085784025.1">
    <property type="nucleotide sequence ID" value="NZ_CP008743.1"/>
</dbReference>
<evidence type="ECO:0000313" key="3">
    <source>
        <dbReference type="EMBL" id="ARN84583.1"/>
    </source>
</evidence>
<sequence>MKKISRSYQLWSRYLILSTVGVMIFALYWCVFFNHSVTLRTEVKRFNPMLISLFQESNEGSAQQSFESVVVENVNEMKALFENHDFKPFEEHVNVTEVPRIFLATLPRDLKTIRSLEDRKQMFVQALLPMILAENEKILNDRRRLRTIEVKIERNQDLSNEDKFWVLTLASRYKMKDAEKAETIVSELLKRVDIIPTSLALSQAIIETGWGNSFAALQKNSAFGMTISDKVKYYESLQASVEGYILNLNSNEAYKKMRLVRAELRAKGEDLCSFKLAETLIRYSELGNLYVGRVKSIIKTHDLRQFDQAQLVRAS</sequence>
<organism evidence="3 4">
    <name type="scientific">Candidatus Nucleicultrix amoebiphila FS5</name>
    <dbReference type="NCBI Taxonomy" id="1414854"/>
    <lineage>
        <taxon>Bacteria</taxon>
        <taxon>Pseudomonadati</taxon>
        <taxon>Pseudomonadota</taxon>
        <taxon>Alphaproteobacteria</taxon>
        <taxon>Holosporales</taxon>
        <taxon>Candidatus Nucleicultricaceae</taxon>
        <taxon>Candidatus Nucleicultrix</taxon>
    </lineage>
</organism>
<dbReference type="Gene3D" id="1.10.530.10">
    <property type="match status" value="1"/>
</dbReference>
<keyword evidence="1" id="KW-0812">Transmembrane</keyword>
<dbReference type="PANTHER" id="PTHR40572">
    <property type="entry name" value="PROTEIN BAX"/>
    <property type="match status" value="1"/>
</dbReference>
<dbReference type="Pfam" id="PF01832">
    <property type="entry name" value="Glucosaminidase"/>
    <property type="match status" value="1"/>
</dbReference>
<accession>A0A1W6N410</accession>
<dbReference type="GO" id="GO:0004040">
    <property type="term" value="F:amidase activity"/>
    <property type="evidence" value="ECO:0007669"/>
    <property type="project" value="InterPro"/>
</dbReference>
<gene>
    <name evidence="3" type="ORF">GQ61_03815</name>
</gene>
<dbReference type="EMBL" id="CP008743">
    <property type="protein sequence ID" value="ARN84583.1"/>
    <property type="molecule type" value="Genomic_DNA"/>
</dbReference>
<dbReference type="Proteomes" id="UP000237351">
    <property type="component" value="Chromosome"/>
</dbReference>
<dbReference type="AlphaFoldDB" id="A0A1W6N410"/>
<evidence type="ECO:0000256" key="1">
    <source>
        <dbReference type="SAM" id="Phobius"/>
    </source>
</evidence>
<feature type="domain" description="Mannosyl-glycoprotein endo-beta-N-acetylglucosamidase-like" evidence="2">
    <location>
        <begin position="185"/>
        <end position="259"/>
    </location>
</feature>
<keyword evidence="4" id="KW-1185">Reference proteome</keyword>
<proteinExistence type="predicted"/>
<dbReference type="InterPro" id="IPR002901">
    <property type="entry name" value="MGlyc_endo_b_GlcNAc-like_dom"/>
</dbReference>
<dbReference type="OrthoDB" id="9788155at2"/>
<evidence type="ECO:0000259" key="2">
    <source>
        <dbReference type="Pfam" id="PF01832"/>
    </source>
</evidence>
<dbReference type="STRING" id="1414854.GQ61_03815"/>
<evidence type="ECO:0000313" key="4">
    <source>
        <dbReference type="Proteomes" id="UP000237351"/>
    </source>
</evidence>
<dbReference type="InterPro" id="IPR053195">
    <property type="entry name" value="Bax-like"/>
</dbReference>
<feature type="transmembrane region" description="Helical" evidence="1">
    <location>
        <begin position="12"/>
        <end position="34"/>
    </location>
</feature>
<dbReference type="PANTHER" id="PTHR40572:SF1">
    <property type="entry name" value="PROTEIN BAX"/>
    <property type="match status" value="1"/>
</dbReference>
<reference evidence="3 4" key="1">
    <citation type="submission" date="2014-06" db="EMBL/GenBank/DDBJ databases">
        <title>The genome of the endonuclear symbiont Nucleicultrix amoebiphila.</title>
        <authorList>
            <person name="Schulz F."/>
            <person name="Horn M."/>
        </authorList>
    </citation>
    <scope>NUCLEOTIDE SEQUENCE [LARGE SCALE GENOMIC DNA]</scope>
    <source>
        <strain evidence="3 4">FS5</strain>
    </source>
</reference>
<keyword evidence="1" id="KW-0472">Membrane</keyword>
<protein>
    <recommendedName>
        <fullName evidence="2">Mannosyl-glycoprotein endo-beta-N-acetylglucosamidase-like domain-containing protein</fullName>
    </recommendedName>
</protein>
<keyword evidence="1" id="KW-1133">Transmembrane helix</keyword>
<name>A0A1W6N410_9PROT</name>
<dbReference type="KEGG" id="naf:GQ61_03815"/>